<protein>
    <recommendedName>
        <fullName evidence="1">Condensation domain-containing protein</fullName>
    </recommendedName>
</protein>
<dbReference type="AlphaFoldDB" id="A0A402A726"/>
<dbReference type="PANTHER" id="PTHR45398">
    <property type="match status" value="1"/>
</dbReference>
<dbReference type="GO" id="GO:0008610">
    <property type="term" value="P:lipid biosynthetic process"/>
    <property type="evidence" value="ECO:0007669"/>
    <property type="project" value="UniProtKB-ARBA"/>
</dbReference>
<gene>
    <name evidence="2" type="ORF">KTT_48060</name>
</gene>
<dbReference type="RefSeq" id="WP_161975714.1">
    <property type="nucleotide sequence ID" value="NZ_BIFR01000002.1"/>
</dbReference>
<keyword evidence="3" id="KW-1185">Reference proteome</keyword>
<evidence type="ECO:0000259" key="1">
    <source>
        <dbReference type="Pfam" id="PF00668"/>
    </source>
</evidence>
<dbReference type="SUPFAM" id="SSF52777">
    <property type="entry name" value="CoA-dependent acyltransferases"/>
    <property type="match status" value="2"/>
</dbReference>
<dbReference type="InterPro" id="IPR001242">
    <property type="entry name" value="Condensation_dom"/>
</dbReference>
<dbReference type="PANTHER" id="PTHR45398:SF1">
    <property type="entry name" value="ENZYME, PUTATIVE (JCVI)-RELATED"/>
    <property type="match status" value="1"/>
</dbReference>
<dbReference type="InterPro" id="IPR023213">
    <property type="entry name" value="CAT-like_dom_sf"/>
</dbReference>
<dbReference type="GO" id="GO:0003824">
    <property type="term" value="F:catalytic activity"/>
    <property type="evidence" value="ECO:0007669"/>
    <property type="project" value="InterPro"/>
</dbReference>
<comment type="caution">
    <text evidence="2">The sequence shown here is derived from an EMBL/GenBank/DDBJ whole genome shotgun (WGS) entry which is preliminary data.</text>
</comment>
<reference evidence="3" key="1">
    <citation type="submission" date="2018-12" db="EMBL/GenBank/DDBJ databases">
        <title>Tengunoibacter tsumagoiensis gen. nov., sp. nov., Dictyobacter kobayashii sp. nov., D. alpinus sp. nov., and D. joshuensis sp. nov. and description of Dictyobacteraceae fam. nov. within the order Ktedonobacterales isolated from Tengu-no-mugimeshi.</title>
        <authorList>
            <person name="Wang C.M."/>
            <person name="Zheng Y."/>
            <person name="Sakai Y."/>
            <person name="Toyoda A."/>
            <person name="Minakuchi Y."/>
            <person name="Abe K."/>
            <person name="Yokota A."/>
            <person name="Yabe S."/>
        </authorList>
    </citation>
    <scope>NUCLEOTIDE SEQUENCE [LARGE SCALE GENOMIC DNA]</scope>
    <source>
        <strain evidence="3">Uno3</strain>
    </source>
</reference>
<accession>A0A402A726</accession>
<dbReference type="Pfam" id="PF00668">
    <property type="entry name" value="Condensation"/>
    <property type="match status" value="1"/>
</dbReference>
<evidence type="ECO:0000313" key="3">
    <source>
        <dbReference type="Proteomes" id="UP000287352"/>
    </source>
</evidence>
<dbReference type="Gene3D" id="3.30.559.30">
    <property type="entry name" value="Nonribosomal peptide synthetase, condensation domain"/>
    <property type="match status" value="1"/>
</dbReference>
<proteinExistence type="predicted"/>
<evidence type="ECO:0000313" key="2">
    <source>
        <dbReference type="EMBL" id="GCE14947.1"/>
    </source>
</evidence>
<name>A0A402A726_9CHLR</name>
<feature type="domain" description="Condensation" evidence="1">
    <location>
        <begin position="30"/>
        <end position="315"/>
    </location>
</feature>
<dbReference type="EMBL" id="BIFR01000002">
    <property type="protein sequence ID" value="GCE14947.1"/>
    <property type="molecule type" value="Genomic_DNA"/>
</dbReference>
<dbReference type="Proteomes" id="UP000287352">
    <property type="component" value="Unassembled WGS sequence"/>
</dbReference>
<sequence length="459" mass="51893">MGNILLPDRNQEQEAITGMVPIPQFLQCLLQTTNPSPNSFVLVREFHLLYDIKPEKIEKAVSAIAFQHDALRSRFMKDGGEWKQSIVPPEENQSFRLVDLSCYPEEEQNQHLISIIASEVYTLDITSGPLFKCVVVNYAEKKSQSLFVSVSHLIADGISLKIILQDLYTALAQLEQNQNIHLPKKTTSLKTWGEWLASCVASNTYNADVEKLILYKKSWPSTGFLKVLPLDYPLGDMTKKVTDAVNVQLSVSETKSFLEVTQKNAHVSSLDILQTALAFALAKWSGISIIPICVVVHGRDSGSARVNITRTVGFFSLKLLEVITVQENMQPIHTPQANPQLRFAQELLCFSGEYERKFEANVNNNAFYDTYCPNVVLNYIRQLDANKMEKELLWEPVPGYISDSENNSPRVGAQSLDCYAKIFHGQLHLFIQYSPQYFYPATIENVAQQFLIAIQTYIK</sequence>
<dbReference type="Gene3D" id="3.30.559.10">
    <property type="entry name" value="Chloramphenicol acetyltransferase-like domain"/>
    <property type="match status" value="1"/>
</dbReference>
<organism evidence="2 3">
    <name type="scientific">Tengunoibacter tsumagoiensis</name>
    <dbReference type="NCBI Taxonomy" id="2014871"/>
    <lineage>
        <taxon>Bacteria</taxon>
        <taxon>Bacillati</taxon>
        <taxon>Chloroflexota</taxon>
        <taxon>Ktedonobacteria</taxon>
        <taxon>Ktedonobacterales</taxon>
        <taxon>Dictyobacteraceae</taxon>
        <taxon>Tengunoibacter</taxon>
    </lineage>
</organism>